<evidence type="ECO:0000256" key="1">
    <source>
        <dbReference type="SAM" id="MobiDB-lite"/>
    </source>
</evidence>
<feature type="region of interest" description="Disordered" evidence="1">
    <location>
        <begin position="146"/>
        <end position="175"/>
    </location>
</feature>
<reference evidence="2 3" key="1">
    <citation type="journal article" date="2021" name="Elife">
        <title>Chloroplast acquisition without the gene transfer in kleptoplastic sea slugs, Plakobranchus ocellatus.</title>
        <authorList>
            <person name="Maeda T."/>
            <person name="Takahashi S."/>
            <person name="Yoshida T."/>
            <person name="Shimamura S."/>
            <person name="Takaki Y."/>
            <person name="Nagai Y."/>
            <person name="Toyoda A."/>
            <person name="Suzuki Y."/>
            <person name="Arimoto A."/>
            <person name="Ishii H."/>
            <person name="Satoh N."/>
            <person name="Nishiyama T."/>
            <person name="Hasebe M."/>
            <person name="Maruyama T."/>
            <person name="Minagawa J."/>
            <person name="Obokata J."/>
            <person name="Shigenobu S."/>
        </authorList>
    </citation>
    <scope>NUCLEOTIDE SEQUENCE [LARGE SCALE GENOMIC DNA]</scope>
</reference>
<gene>
    <name evidence="2" type="ORF">PoB_004128900</name>
</gene>
<organism evidence="2 3">
    <name type="scientific">Plakobranchus ocellatus</name>
    <dbReference type="NCBI Taxonomy" id="259542"/>
    <lineage>
        <taxon>Eukaryota</taxon>
        <taxon>Metazoa</taxon>
        <taxon>Spiralia</taxon>
        <taxon>Lophotrochozoa</taxon>
        <taxon>Mollusca</taxon>
        <taxon>Gastropoda</taxon>
        <taxon>Heterobranchia</taxon>
        <taxon>Euthyneura</taxon>
        <taxon>Panpulmonata</taxon>
        <taxon>Sacoglossa</taxon>
        <taxon>Placobranchoidea</taxon>
        <taxon>Plakobranchidae</taxon>
        <taxon>Plakobranchus</taxon>
    </lineage>
</organism>
<sequence>MQCRLPKSISGVLGSKTAEQVCKMNQAHSPDLAPSDFHLFEPLKRHLGDKKFEDEDELIGEVCDWFSKLDANFFTQGRKSMKTPSVSKATKTLTAGSQRARKSFKPTMNASALDESEFATPGPRAKKAKEVGEEIRLDLENLLSECRGPKTPHILGTPKTPKRPLHSIQDPAFTG</sequence>
<proteinExistence type="predicted"/>
<accession>A0AAV4B7S8</accession>
<protein>
    <submittedName>
        <fullName evidence="2">Histone-lysine N-methyltransferase SETMAR</fullName>
    </submittedName>
</protein>
<evidence type="ECO:0000313" key="2">
    <source>
        <dbReference type="EMBL" id="GFO14784.1"/>
    </source>
</evidence>
<feature type="region of interest" description="Disordered" evidence="1">
    <location>
        <begin position="83"/>
        <end position="128"/>
    </location>
</feature>
<dbReference type="GO" id="GO:0003676">
    <property type="term" value="F:nucleic acid binding"/>
    <property type="evidence" value="ECO:0007669"/>
    <property type="project" value="InterPro"/>
</dbReference>
<dbReference type="EMBL" id="BLXT01004580">
    <property type="protein sequence ID" value="GFO14784.1"/>
    <property type="molecule type" value="Genomic_DNA"/>
</dbReference>
<dbReference type="Gene3D" id="3.30.420.10">
    <property type="entry name" value="Ribonuclease H-like superfamily/Ribonuclease H"/>
    <property type="match status" value="1"/>
</dbReference>
<comment type="caution">
    <text evidence="2">The sequence shown here is derived from an EMBL/GenBank/DDBJ whole genome shotgun (WGS) entry which is preliminary data.</text>
</comment>
<feature type="compositionally biased region" description="Polar residues" evidence="1">
    <location>
        <begin position="83"/>
        <end position="97"/>
    </location>
</feature>
<keyword evidence="3" id="KW-1185">Reference proteome</keyword>
<dbReference type="InterPro" id="IPR036397">
    <property type="entry name" value="RNaseH_sf"/>
</dbReference>
<dbReference type="AlphaFoldDB" id="A0AAV4B7S8"/>
<name>A0AAV4B7S8_9GAST</name>
<evidence type="ECO:0000313" key="3">
    <source>
        <dbReference type="Proteomes" id="UP000735302"/>
    </source>
</evidence>
<dbReference type="Proteomes" id="UP000735302">
    <property type="component" value="Unassembled WGS sequence"/>
</dbReference>